<evidence type="ECO:0000313" key="6">
    <source>
        <dbReference type="EMBL" id="SDR39356.1"/>
    </source>
</evidence>
<dbReference type="SUPFAM" id="SSF53850">
    <property type="entry name" value="Periplasmic binding protein-like II"/>
    <property type="match status" value="1"/>
</dbReference>
<dbReference type="PANTHER" id="PTHR30126:SF40">
    <property type="entry name" value="HTH-TYPE TRANSCRIPTIONAL REGULATOR GLTR"/>
    <property type="match status" value="1"/>
</dbReference>
<dbReference type="GO" id="GO:0000976">
    <property type="term" value="F:transcription cis-regulatory region binding"/>
    <property type="evidence" value="ECO:0007669"/>
    <property type="project" value="TreeGrafter"/>
</dbReference>
<dbReference type="OrthoDB" id="6113677at2"/>
<dbReference type="InterPro" id="IPR036390">
    <property type="entry name" value="WH_DNA-bd_sf"/>
</dbReference>
<comment type="similarity">
    <text evidence="1">Belongs to the LysR transcriptional regulatory family.</text>
</comment>
<protein>
    <submittedName>
        <fullName evidence="6">DNA-binding transcriptional regulator, LysR family</fullName>
    </submittedName>
</protein>
<dbReference type="Proteomes" id="UP000183487">
    <property type="component" value="Unassembled WGS sequence"/>
</dbReference>
<dbReference type="PANTHER" id="PTHR30126">
    <property type="entry name" value="HTH-TYPE TRANSCRIPTIONAL REGULATOR"/>
    <property type="match status" value="1"/>
</dbReference>
<dbReference type="AlphaFoldDB" id="A0A1H1IPS8"/>
<evidence type="ECO:0000259" key="5">
    <source>
        <dbReference type="PROSITE" id="PS50931"/>
    </source>
</evidence>
<evidence type="ECO:0000256" key="2">
    <source>
        <dbReference type="ARBA" id="ARBA00023015"/>
    </source>
</evidence>
<keyword evidence="7" id="KW-1185">Reference proteome</keyword>
<dbReference type="Pfam" id="PF03466">
    <property type="entry name" value="LysR_substrate"/>
    <property type="match status" value="1"/>
</dbReference>
<sequence length="334" mass="36876">MRNSINGVDLRALQAFVAVCETKSMTEAARVLGVTQSAVSQLIASLEREQGVSLFDRDFRPVRPNAAGKILFEQAGALLEHAQAVALNVRAAAKTGVANLRIGCVDSYAATVGPHLVRRLPEKAQDFSMWSGLTPALSEQLVNRELDLAICTEATLDPKRVELRPLFSECLVAVAPKNRRNSSAPVEFQQILRELPLLRYTARSVIGQQIERFITHMNFYAPRRYEFDDTDPILSLVAAGFGCAITSPLCLWQSRVHLGDISIVPLPQTRLGHRHFYLLTRRAEWSDVAESVTRESIAIVRDVIAPSLRSALPKLPPGIFDSYAAKLDETHVAV</sequence>
<dbReference type="Pfam" id="PF00126">
    <property type="entry name" value="HTH_1"/>
    <property type="match status" value="1"/>
</dbReference>
<dbReference type="CDD" id="cd05466">
    <property type="entry name" value="PBP2_LTTR_substrate"/>
    <property type="match status" value="1"/>
</dbReference>
<keyword evidence="4" id="KW-0804">Transcription</keyword>
<proteinExistence type="inferred from homology"/>
<keyword evidence="3 6" id="KW-0238">DNA-binding</keyword>
<dbReference type="InterPro" id="IPR000847">
    <property type="entry name" value="LysR_HTH_N"/>
</dbReference>
<dbReference type="EMBL" id="FNKP01000002">
    <property type="protein sequence ID" value="SDR39356.1"/>
    <property type="molecule type" value="Genomic_DNA"/>
</dbReference>
<dbReference type="PRINTS" id="PR00039">
    <property type="entry name" value="HTHLYSR"/>
</dbReference>
<dbReference type="FunFam" id="1.10.10.10:FF:000001">
    <property type="entry name" value="LysR family transcriptional regulator"/>
    <property type="match status" value="1"/>
</dbReference>
<evidence type="ECO:0000313" key="7">
    <source>
        <dbReference type="Proteomes" id="UP000183487"/>
    </source>
</evidence>
<dbReference type="GO" id="GO:0003700">
    <property type="term" value="F:DNA-binding transcription factor activity"/>
    <property type="evidence" value="ECO:0007669"/>
    <property type="project" value="InterPro"/>
</dbReference>
<dbReference type="InterPro" id="IPR036388">
    <property type="entry name" value="WH-like_DNA-bd_sf"/>
</dbReference>
<dbReference type="Gene3D" id="1.10.10.10">
    <property type="entry name" value="Winged helix-like DNA-binding domain superfamily/Winged helix DNA-binding domain"/>
    <property type="match status" value="1"/>
</dbReference>
<dbReference type="RefSeq" id="WP_074770336.1">
    <property type="nucleotide sequence ID" value="NZ_FNKP01000002.1"/>
</dbReference>
<evidence type="ECO:0000256" key="3">
    <source>
        <dbReference type="ARBA" id="ARBA00023125"/>
    </source>
</evidence>
<feature type="domain" description="HTH lysR-type" evidence="5">
    <location>
        <begin position="8"/>
        <end position="65"/>
    </location>
</feature>
<dbReference type="SUPFAM" id="SSF46785">
    <property type="entry name" value="Winged helix' DNA-binding domain"/>
    <property type="match status" value="1"/>
</dbReference>
<evidence type="ECO:0000256" key="1">
    <source>
        <dbReference type="ARBA" id="ARBA00009437"/>
    </source>
</evidence>
<dbReference type="PROSITE" id="PS50931">
    <property type="entry name" value="HTH_LYSR"/>
    <property type="match status" value="1"/>
</dbReference>
<keyword evidence="2" id="KW-0805">Transcription regulation</keyword>
<accession>A0A1H1IPS8</accession>
<name>A0A1H1IPS8_9BURK</name>
<organism evidence="6 7">
    <name type="scientific">Paraburkholderia fungorum</name>
    <dbReference type="NCBI Taxonomy" id="134537"/>
    <lineage>
        <taxon>Bacteria</taxon>
        <taxon>Pseudomonadati</taxon>
        <taxon>Pseudomonadota</taxon>
        <taxon>Betaproteobacteria</taxon>
        <taxon>Burkholderiales</taxon>
        <taxon>Burkholderiaceae</taxon>
        <taxon>Paraburkholderia</taxon>
    </lineage>
</organism>
<dbReference type="InterPro" id="IPR005119">
    <property type="entry name" value="LysR_subst-bd"/>
</dbReference>
<evidence type="ECO:0000256" key="4">
    <source>
        <dbReference type="ARBA" id="ARBA00023163"/>
    </source>
</evidence>
<reference evidence="7" key="1">
    <citation type="submission" date="2016-10" db="EMBL/GenBank/DDBJ databases">
        <authorList>
            <person name="Varghese N."/>
        </authorList>
    </citation>
    <scope>NUCLEOTIDE SEQUENCE [LARGE SCALE GENOMIC DNA]</scope>
    <source>
        <strain evidence="7">GAS106B</strain>
    </source>
</reference>
<dbReference type="Gene3D" id="3.40.190.10">
    <property type="entry name" value="Periplasmic binding protein-like II"/>
    <property type="match status" value="2"/>
</dbReference>
<gene>
    <name evidence="6" type="ORF">SAMN05443245_5439</name>
</gene>